<dbReference type="Proteomes" id="UP000277204">
    <property type="component" value="Unassembled WGS sequence"/>
</dbReference>
<organism evidence="1 2">
    <name type="scientific">Schistosoma margrebowiei</name>
    <dbReference type="NCBI Taxonomy" id="48269"/>
    <lineage>
        <taxon>Eukaryota</taxon>
        <taxon>Metazoa</taxon>
        <taxon>Spiralia</taxon>
        <taxon>Lophotrochozoa</taxon>
        <taxon>Platyhelminthes</taxon>
        <taxon>Trematoda</taxon>
        <taxon>Digenea</taxon>
        <taxon>Strigeidida</taxon>
        <taxon>Schistosomatoidea</taxon>
        <taxon>Schistosomatidae</taxon>
        <taxon>Schistosoma</taxon>
    </lineage>
</organism>
<gene>
    <name evidence="1" type="ORF">SMRZ_LOCUS2564</name>
</gene>
<keyword evidence="2" id="KW-1185">Reference proteome</keyword>
<sequence length="91" mass="10510">MLLYSGHKEESAPHTQGFTLIPSKVARNVLVGYESHGSRIFKASFKTKKEGITMNFIQRYAPTNDSNDDIKDKLYERLQSIIEKCPRQHRI</sequence>
<dbReference type="AlphaFoldDB" id="A0A183LFI9"/>
<evidence type="ECO:0000313" key="2">
    <source>
        <dbReference type="Proteomes" id="UP000277204"/>
    </source>
</evidence>
<evidence type="ECO:0000313" key="1">
    <source>
        <dbReference type="EMBL" id="VDO55323.1"/>
    </source>
</evidence>
<name>A0A183LFI9_9TREM</name>
<protein>
    <submittedName>
        <fullName evidence="1">Uncharacterized protein</fullName>
    </submittedName>
</protein>
<reference evidence="1 2" key="1">
    <citation type="submission" date="2018-11" db="EMBL/GenBank/DDBJ databases">
        <authorList>
            <consortium name="Pathogen Informatics"/>
        </authorList>
    </citation>
    <scope>NUCLEOTIDE SEQUENCE [LARGE SCALE GENOMIC DNA]</scope>
    <source>
        <strain evidence="1 2">Zambia</strain>
    </source>
</reference>
<dbReference type="EMBL" id="UZAI01000656">
    <property type="protein sequence ID" value="VDO55323.1"/>
    <property type="molecule type" value="Genomic_DNA"/>
</dbReference>
<proteinExistence type="predicted"/>
<accession>A0A183LFI9</accession>